<dbReference type="PANTHER" id="PTHR11538:SF26">
    <property type="entry name" value="FERREDOXIN-FOLD ANTICODON-BINDING DOMAIN-CONTAINING PROTEIN 1"/>
    <property type="match status" value="1"/>
</dbReference>
<dbReference type="InterPro" id="IPR019446">
    <property type="entry name" value="BMT5-like"/>
</dbReference>
<evidence type="ECO:0000313" key="3">
    <source>
        <dbReference type="EMBL" id="PVI03440.1"/>
    </source>
</evidence>
<dbReference type="Proteomes" id="UP000244855">
    <property type="component" value="Unassembled WGS sequence"/>
</dbReference>
<name>A0A2V1E2P0_9PLEO</name>
<accession>A0A2V1E2P0</accession>
<dbReference type="STRING" id="97972.A0A2V1E2P0"/>
<feature type="compositionally biased region" description="Basic residues" evidence="1">
    <location>
        <begin position="1"/>
        <end position="12"/>
    </location>
</feature>
<dbReference type="Pfam" id="PF10354">
    <property type="entry name" value="BMT5-like"/>
    <property type="match status" value="1"/>
</dbReference>
<protein>
    <recommendedName>
        <fullName evidence="2">25S rRNA (uridine-N(3))-methyltransferase BMT5-like domain-containing protein</fullName>
    </recommendedName>
</protein>
<evidence type="ECO:0000256" key="1">
    <source>
        <dbReference type="SAM" id="MobiDB-lite"/>
    </source>
</evidence>
<dbReference type="GO" id="GO:0005737">
    <property type="term" value="C:cytoplasm"/>
    <property type="evidence" value="ECO:0007669"/>
    <property type="project" value="TreeGrafter"/>
</dbReference>
<evidence type="ECO:0000313" key="4">
    <source>
        <dbReference type="Proteomes" id="UP000244855"/>
    </source>
</evidence>
<dbReference type="GO" id="GO:0070475">
    <property type="term" value="P:rRNA base methylation"/>
    <property type="evidence" value="ECO:0007669"/>
    <property type="project" value="InterPro"/>
</dbReference>
<dbReference type="AlphaFoldDB" id="A0A2V1E2P0"/>
<feature type="compositionally biased region" description="Basic and acidic residues" evidence="1">
    <location>
        <begin position="333"/>
        <end position="344"/>
    </location>
</feature>
<feature type="region of interest" description="Disordered" evidence="1">
    <location>
        <begin position="220"/>
        <end position="240"/>
    </location>
</feature>
<feature type="region of interest" description="Disordered" evidence="1">
    <location>
        <begin position="318"/>
        <end position="344"/>
    </location>
</feature>
<sequence length="344" mass="38314">MSKTKTKRRHRELKRESARKLAVSHRKAAAAASSNKTTNAPAAKKQKPNPQKATSQSTSTPNTSTPSKPKPKPKTYQASQKPPIPFGTHDKILLVGEGDFSFTRSLVLDHGCANVTATSYDSRDEVLAKYPRFAEIEEELTNLTPPVPLHFGVDATRVAGYKNVRPAEEDDAEDSNERKGKGTWDTIAFLFPHTGGLSTDVNRQARANQSLIVSFFSSCLTSPSPPPPPSTKKQHPQQQHLPFLKPGGHILVSLFEGEQYDRWCIRNLARHVGLKCKTSFRFDWEEYPSYRHVRTLGVVEGGGGWKGEEREARLFVFEKEAEEGDESARSSTSRKDASEMRGNR</sequence>
<feature type="region of interest" description="Disordered" evidence="1">
    <location>
        <begin position="1"/>
        <end position="86"/>
    </location>
</feature>
<organism evidence="3 4">
    <name type="scientific">Periconia macrospinosa</name>
    <dbReference type="NCBI Taxonomy" id="97972"/>
    <lineage>
        <taxon>Eukaryota</taxon>
        <taxon>Fungi</taxon>
        <taxon>Dikarya</taxon>
        <taxon>Ascomycota</taxon>
        <taxon>Pezizomycotina</taxon>
        <taxon>Dothideomycetes</taxon>
        <taxon>Pleosporomycetidae</taxon>
        <taxon>Pleosporales</taxon>
        <taxon>Massarineae</taxon>
        <taxon>Periconiaceae</taxon>
        <taxon>Periconia</taxon>
    </lineage>
</organism>
<feature type="domain" description="25S rRNA (uridine-N(3))-methyltransferase BMT5-like" evidence="2">
    <location>
        <begin position="93"/>
        <end position="294"/>
    </location>
</feature>
<evidence type="ECO:0000259" key="2">
    <source>
        <dbReference type="Pfam" id="PF10354"/>
    </source>
</evidence>
<dbReference type="PANTHER" id="PTHR11538">
    <property type="entry name" value="PHENYLALANYL-TRNA SYNTHETASE"/>
    <property type="match status" value="1"/>
</dbReference>
<gene>
    <name evidence="3" type="ORF">DM02DRAFT_716828</name>
</gene>
<dbReference type="GO" id="GO:0070042">
    <property type="term" value="F:rRNA (uridine-N3-)-methyltransferase activity"/>
    <property type="evidence" value="ECO:0007669"/>
    <property type="project" value="InterPro"/>
</dbReference>
<proteinExistence type="predicted"/>
<keyword evidence="4" id="KW-1185">Reference proteome</keyword>
<feature type="compositionally biased region" description="Low complexity" evidence="1">
    <location>
        <begin position="29"/>
        <end position="67"/>
    </location>
</feature>
<reference evidence="3 4" key="1">
    <citation type="journal article" date="2018" name="Sci. Rep.">
        <title>Comparative genomics provides insights into the lifestyle and reveals functional heterogeneity of dark septate endophytic fungi.</title>
        <authorList>
            <person name="Knapp D.G."/>
            <person name="Nemeth J.B."/>
            <person name="Barry K."/>
            <person name="Hainaut M."/>
            <person name="Henrissat B."/>
            <person name="Johnson J."/>
            <person name="Kuo A."/>
            <person name="Lim J.H.P."/>
            <person name="Lipzen A."/>
            <person name="Nolan M."/>
            <person name="Ohm R.A."/>
            <person name="Tamas L."/>
            <person name="Grigoriev I.V."/>
            <person name="Spatafora J.W."/>
            <person name="Nagy L.G."/>
            <person name="Kovacs G.M."/>
        </authorList>
    </citation>
    <scope>NUCLEOTIDE SEQUENCE [LARGE SCALE GENOMIC DNA]</scope>
    <source>
        <strain evidence="3 4">DSE2036</strain>
    </source>
</reference>
<dbReference type="OrthoDB" id="273345at2759"/>
<dbReference type="EMBL" id="KZ805331">
    <property type="protein sequence ID" value="PVI03440.1"/>
    <property type="molecule type" value="Genomic_DNA"/>
</dbReference>